<sequence length="143" mass="15914">MIQGLGHITFSVSDMERSVTFYSTLLGVSPIVLGEKTAYFEAGGIWIALNLQADIKRDEIYDSYSHVAFSIKTEDIVQMHDTLSSLQANVISGRSRDPSSEGKSIYVRDPDGHLIEFHTGTLTQRLEHLKKTNPTLIVKESSN</sequence>
<accession>A0ABU9VFF6</accession>
<name>A0ABU9VFF6_9BACI</name>
<evidence type="ECO:0000259" key="2">
    <source>
        <dbReference type="PROSITE" id="PS51819"/>
    </source>
</evidence>
<evidence type="ECO:0000313" key="3">
    <source>
        <dbReference type="EMBL" id="MEN0642564.1"/>
    </source>
</evidence>
<feature type="domain" description="VOC" evidence="2">
    <location>
        <begin position="4"/>
        <end position="120"/>
    </location>
</feature>
<dbReference type="InterPro" id="IPR037523">
    <property type="entry name" value="VOC_core"/>
</dbReference>
<dbReference type="Proteomes" id="UP001418796">
    <property type="component" value="Unassembled WGS sequence"/>
</dbReference>
<keyword evidence="4" id="KW-1185">Reference proteome</keyword>
<dbReference type="RefSeq" id="WP_343129674.1">
    <property type="nucleotide sequence ID" value="NZ_JBCITK010000001.1"/>
</dbReference>
<dbReference type="InterPro" id="IPR029068">
    <property type="entry name" value="Glyas_Bleomycin-R_OHBP_Dase"/>
</dbReference>
<protein>
    <submittedName>
        <fullName evidence="3">VOC family protein</fullName>
    </submittedName>
</protein>
<organism evidence="3 4">
    <name type="scientific">Alkalicoccobacillus gibsonii</name>
    <dbReference type="NCBI Taxonomy" id="79881"/>
    <lineage>
        <taxon>Bacteria</taxon>
        <taxon>Bacillati</taxon>
        <taxon>Bacillota</taxon>
        <taxon>Bacilli</taxon>
        <taxon>Bacillales</taxon>
        <taxon>Bacillaceae</taxon>
        <taxon>Alkalicoccobacillus</taxon>
    </lineage>
</organism>
<evidence type="ECO:0000313" key="4">
    <source>
        <dbReference type="Proteomes" id="UP001418796"/>
    </source>
</evidence>
<dbReference type="Gene3D" id="3.10.180.10">
    <property type="entry name" value="2,3-Dihydroxybiphenyl 1,2-Dioxygenase, domain 1"/>
    <property type="match status" value="1"/>
</dbReference>
<keyword evidence="1" id="KW-0479">Metal-binding</keyword>
<dbReference type="PROSITE" id="PS51819">
    <property type="entry name" value="VOC"/>
    <property type="match status" value="1"/>
</dbReference>
<reference evidence="3 4" key="1">
    <citation type="submission" date="2024-03" db="EMBL/GenBank/DDBJ databases">
        <title>Bacilli Hybrid Assemblies.</title>
        <authorList>
            <person name="Kovac J."/>
        </authorList>
    </citation>
    <scope>NUCLEOTIDE SEQUENCE [LARGE SCALE GENOMIC DNA]</scope>
    <source>
        <strain evidence="3 4">FSL R7-0666</strain>
    </source>
</reference>
<dbReference type="InterPro" id="IPR051332">
    <property type="entry name" value="Fosfomycin_Res_Enzymes"/>
</dbReference>
<dbReference type="InterPro" id="IPR004360">
    <property type="entry name" value="Glyas_Fos-R_dOase_dom"/>
</dbReference>
<dbReference type="PANTHER" id="PTHR36113">
    <property type="entry name" value="LYASE, PUTATIVE-RELATED-RELATED"/>
    <property type="match status" value="1"/>
</dbReference>
<dbReference type="Pfam" id="PF00903">
    <property type="entry name" value="Glyoxalase"/>
    <property type="match status" value="1"/>
</dbReference>
<gene>
    <name evidence="3" type="ORF">MKY91_05260</name>
</gene>
<dbReference type="EMBL" id="JBCITK010000001">
    <property type="protein sequence ID" value="MEN0642564.1"/>
    <property type="molecule type" value="Genomic_DNA"/>
</dbReference>
<dbReference type="SUPFAM" id="SSF54593">
    <property type="entry name" value="Glyoxalase/Bleomycin resistance protein/Dihydroxybiphenyl dioxygenase"/>
    <property type="match status" value="1"/>
</dbReference>
<comment type="caution">
    <text evidence="3">The sequence shown here is derived from an EMBL/GenBank/DDBJ whole genome shotgun (WGS) entry which is preliminary data.</text>
</comment>
<dbReference type="PANTHER" id="PTHR36113:SF6">
    <property type="entry name" value="FOSFOMYCIN RESISTANCE PROTEIN FOSX"/>
    <property type="match status" value="1"/>
</dbReference>
<evidence type="ECO:0000256" key="1">
    <source>
        <dbReference type="ARBA" id="ARBA00022723"/>
    </source>
</evidence>
<proteinExistence type="predicted"/>